<accession>A0A7D4BGU4</accession>
<feature type="transmembrane region" description="Helical" evidence="7">
    <location>
        <begin position="205"/>
        <end position="226"/>
    </location>
</feature>
<dbReference type="Proteomes" id="UP000503088">
    <property type="component" value="Chromosome"/>
</dbReference>
<dbReference type="SUPFAM" id="SSF82866">
    <property type="entry name" value="Multidrug efflux transporter AcrB transmembrane domain"/>
    <property type="match status" value="2"/>
</dbReference>
<keyword evidence="6 7" id="KW-0472">Membrane</keyword>
<dbReference type="RefSeq" id="WP_173223931.1">
    <property type="nucleotide sequence ID" value="NZ_CP048104.1"/>
</dbReference>
<evidence type="ECO:0000256" key="7">
    <source>
        <dbReference type="SAM" id="Phobius"/>
    </source>
</evidence>
<dbReference type="Gene3D" id="1.10.287.950">
    <property type="entry name" value="Methyl-accepting chemotaxis protein"/>
    <property type="match status" value="2"/>
</dbReference>
<evidence type="ECO:0000256" key="3">
    <source>
        <dbReference type="ARBA" id="ARBA00022475"/>
    </source>
</evidence>
<dbReference type="Gene3D" id="1.20.1640.10">
    <property type="entry name" value="Multidrug efflux transporter AcrB transmembrane domain"/>
    <property type="match status" value="2"/>
</dbReference>
<feature type="transmembrane region" description="Helical" evidence="7">
    <location>
        <begin position="367"/>
        <end position="384"/>
    </location>
</feature>
<dbReference type="PANTHER" id="PTHR33406:SF6">
    <property type="entry name" value="MEMBRANE PROTEIN YDGH-RELATED"/>
    <property type="match status" value="1"/>
</dbReference>
<dbReference type="KEGG" id="kpul:GXN76_13285"/>
<keyword evidence="3" id="KW-1003">Cell membrane</keyword>
<feature type="transmembrane region" description="Helical" evidence="7">
    <location>
        <begin position="970"/>
        <end position="989"/>
    </location>
</feature>
<comment type="similarity">
    <text evidence="2">Belongs to the resistance-nodulation-cell division (RND) (TC 2.A.6) family. MmpL subfamily.</text>
</comment>
<feature type="transmembrane region" description="Helical" evidence="7">
    <location>
        <begin position="285"/>
        <end position="306"/>
    </location>
</feature>
<evidence type="ECO:0000256" key="6">
    <source>
        <dbReference type="ARBA" id="ARBA00023136"/>
    </source>
</evidence>
<keyword evidence="5 7" id="KW-1133">Transmembrane helix</keyword>
<feature type="transmembrane region" description="Helical" evidence="7">
    <location>
        <begin position="928"/>
        <end position="949"/>
    </location>
</feature>
<feature type="transmembrane region" description="Helical" evidence="7">
    <location>
        <begin position="238"/>
        <end position="257"/>
    </location>
</feature>
<dbReference type="EMBL" id="CP048104">
    <property type="protein sequence ID" value="QKG85352.1"/>
    <property type="molecule type" value="Genomic_DNA"/>
</dbReference>
<dbReference type="Pfam" id="PF03176">
    <property type="entry name" value="MMPL"/>
    <property type="match status" value="2"/>
</dbReference>
<feature type="transmembrane region" description="Helical" evidence="7">
    <location>
        <begin position="312"/>
        <end position="335"/>
    </location>
</feature>
<dbReference type="PROSITE" id="PS50156">
    <property type="entry name" value="SSD"/>
    <property type="match status" value="1"/>
</dbReference>
<evidence type="ECO:0000256" key="2">
    <source>
        <dbReference type="ARBA" id="ARBA00010157"/>
    </source>
</evidence>
<feature type="transmembrane region" description="Helical" evidence="7">
    <location>
        <begin position="995"/>
        <end position="1019"/>
    </location>
</feature>
<comment type="subcellular location">
    <subcellularLocation>
        <location evidence="1">Cell membrane</location>
        <topology evidence="1">Multi-pass membrane protein</topology>
    </subcellularLocation>
</comment>
<feature type="transmembrane region" description="Helical" evidence="7">
    <location>
        <begin position="871"/>
        <end position="887"/>
    </location>
</feature>
<evidence type="ECO:0000256" key="4">
    <source>
        <dbReference type="ARBA" id="ARBA00022692"/>
    </source>
</evidence>
<keyword evidence="4 7" id="KW-0812">Transmembrane</keyword>
<evidence type="ECO:0000313" key="10">
    <source>
        <dbReference type="Proteomes" id="UP000503088"/>
    </source>
</evidence>
<evidence type="ECO:0000256" key="5">
    <source>
        <dbReference type="ARBA" id="ARBA00022989"/>
    </source>
</evidence>
<evidence type="ECO:0000313" key="9">
    <source>
        <dbReference type="EMBL" id="QKG85352.1"/>
    </source>
</evidence>
<reference evidence="9 10" key="1">
    <citation type="submission" date="2020-01" db="EMBL/GenBank/DDBJ databases">
        <authorList>
            <person name="Gulvik C.A."/>
            <person name="Batra D.G."/>
        </authorList>
    </citation>
    <scope>NUCLEOTIDE SEQUENCE [LARGE SCALE GENOMIC DNA]</scope>
    <source>
        <strain evidence="9 10">W9323</strain>
    </source>
</reference>
<dbReference type="GO" id="GO:0005886">
    <property type="term" value="C:plasma membrane"/>
    <property type="evidence" value="ECO:0007669"/>
    <property type="project" value="UniProtKB-SubCell"/>
</dbReference>
<keyword evidence="10" id="KW-1185">Reference proteome</keyword>
<dbReference type="PANTHER" id="PTHR33406">
    <property type="entry name" value="MEMBRANE PROTEIN MJ1562-RELATED"/>
    <property type="match status" value="1"/>
</dbReference>
<dbReference type="InterPro" id="IPR004869">
    <property type="entry name" value="MMPL_dom"/>
</dbReference>
<evidence type="ECO:0000259" key="8">
    <source>
        <dbReference type="PROSITE" id="PS50156"/>
    </source>
</evidence>
<name>A0A7D4BGU4_9BACL</name>
<protein>
    <submittedName>
        <fullName evidence="9">MMPL family transporter</fullName>
    </submittedName>
</protein>
<feature type="domain" description="SSD" evidence="8">
    <location>
        <begin position="205"/>
        <end position="337"/>
    </location>
</feature>
<dbReference type="AlphaFoldDB" id="A0A7D4BGU4"/>
<feature type="transmembrane region" description="Helical" evidence="7">
    <location>
        <begin position="894"/>
        <end position="916"/>
    </location>
</feature>
<dbReference type="InterPro" id="IPR000731">
    <property type="entry name" value="SSD"/>
</dbReference>
<gene>
    <name evidence="9" type="ORF">GXN76_13285</name>
</gene>
<sequence>MRMQKMLRFKWWVLFAWVLLTVLAIVTMPDVGKLTREQGQPAIPDHYPSKVARQLENKLGESDTGKGKIAILAVFHSPNRLSADQMKEIEAALDRLEKKGEPAVSDMMTPFQAKELEEQLWSKDKTTVMATFNVEQGNRTVKEVREEIYQSLSTLSMEQYLTGPDLINEDFSKTALDGVRKTELITVGFIIIILLVIFRSPITPLISLLSVGMSYGVSMSVVAHLVEKWNFPFATFTQIFLVLVLFGIGTDYNILLFSRFKEELSKGQSIVESIVMTYKTAGRTVFYSGLAVVIGFSTLGLAQFSIYQAGAAVAIGAFVLLLVLWTVIPFFMALLGEKMFWPIKGVKGHGENRVWTALSTFSFKRPLISLLFVGILTVPILFFHNDSLSYNNLEEVDESLDSVRGFNKVSEHFSPGKTMPATVILESDRRLDSAGSLAFIDQMTDTLERISGVELVYGPTRPEGTPIEELYIQDQSRQTKKGLGKANDGTEEIQKGLKQVNKKLEEGSSGDFSKVEELVEGTAASKSGVGKVNLAMKKIQSGLKEGADGAGEIHGGVRDLRTGMEQLSSSTDKISTGLDQLYRGYRKFGEGYQNLGNGLENAQKGIKVIDSHMDSLESRHEELKSDPSFIAVKQTSSSLAKEFPRLTSGMKNLNRQYKTTLGQFAQVNKGLKEVAAGQKKLVSGADKLQKGSAELAEGISQGSKGQEQVIHSLSKVEEALEQIHGGQQKVAGGLDAVSKDLYKLKSGLSQSADGLEGISGGLDKVESYLGELSKTNASRTFFVPEEIRKGEAFQQALDAYMSKNRNVMKWNIILDEEPYSEDAMKVTDAINRNMTDKLGNTDFENARFGVGGISSQNNDMNQISTQDLNRTAMWMLMGISIVLLLILRSFWNTVFIVGSLILSYYTALTVAQLIFIEGLGYPGLAWNTPFFSLIMIFSLGVDYSIFLMMRFREYRHLTPGEAIIQSAKKVGGVVLSAAVILSGTFAALYPSGVLTLVQIATVVIIGLLVLSALMLPMLIPALISVTQRLNTDPEVSDSKQITS</sequence>
<proteinExistence type="inferred from homology"/>
<evidence type="ECO:0000256" key="1">
    <source>
        <dbReference type="ARBA" id="ARBA00004651"/>
    </source>
</evidence>
<feature type="transmembrane region" description="Helical" evidence="7">
    <location>
        <begin position="182"/>
        <end position="198"/>
    </location>
</feature>
<organism evidence="9 10">
    <name type="scientific">Kroppenstedtia pulmonis</name>
    <dbReference type="NCBI Taxonomy" id="1380685"/>
    <lineage>
        <taxon>Bacteria</taxon>
        <taxon>Bacillati</taxon>
        <taxon>Bacillota</taxon>
        <taxon>Bacilli</taxon>
        <taxon>Bacillales</taxon>
        <taxon>Thermoactinomycetaceae</taxon>
        <taxon>Kroppenstedtia</taxon>
    </lineage>
</organism>
<dbReference type="InterPro" id="IPR050545">
    <property type="entry name" value="Mycobact_MmpL"/>
</dbReference>